<sequence>MKRISSEYYRAGSTYLSEEAIKEIKSFTGKGPNIIYAMAKKYQISPSRVMEYMESRERKQQVVTSSCIYKEYYSASARYLSNEAIREIKGSMGNVPDAINAMAKKYRINYYRVLDYIENRERKQQIIQSTVSNQIESEILLQSKSLGNELKIQGSASSLNHDSSILHLESTSLPNTEIKKRNSKSQFKSVRTSDQSSVSKGSIDKVDKLLETIPPEISQETENPLELFKRTQKDAKKVEQLHVLIFLNYLLLIRKYRIDFFFILITQIIIISNKF</sequence>
<comment type="caution">
    <text evidence="2">The sequence shown here is derived from an EMBL/GenBank/DDBJ whole genome shotgun (WGS) entry which is preliminary data.</text>
</comment>
<reference evidence="2 3" key="1">
    <citation type="submission" date="2018-08" db="EMBL/GenBank/DDBJ databases">
        <title>Genome and evolution of the arbuscular mycorrhizal fungus Diversispora epigaea (formerly Glomus versiforme) and its bacterial endosymbionts.</title>
        <authorList>
            <person name="Sun X."/>
            <person name="Fei Z."/>
            <person name="Harrison M."/>
        </authorList>
    </citation>
    <scope>NUCLEOTIDE SEQUENCE [LARGE SCALE GENOMIC DNA]</scope>
    <source>
        <strain evidence="2 3">IT104</strain>
    </source>
</reference>
<name>A0A397J4P3_9GLOM</name>
<accession>A0A397J4P3</accession>
<evidence type="ECO:0000313" key="3">
    <source>
        <dbReference type="Proteomes" id="UP000266861"/>
    </source>
</evidence>
<feature type="compositionally biased region" description="Polar residues" evidence="1">
    <location>
        <begin position="184"/>
        <end position="199"/>
    </location>
</feature>
<dbReference type="Proteomes" id="UP000266861">
    <property type="component" value="Unassembled WGS sequence"/>
</dbReference>
<proteinExistence type="predicted"/>
<feature type="region of interest" description="Disordered" evidence="1">
    <location>
        <begin position="179"/>
        <end position="199"/>
    </location>
</feature>
<dbReference type="AlphaFoldDB" id="A0A397J4P3"/>
<dbReference type="EMBL" id="PQFF01000130">
    <property type="protein sequence ID" value="RHZ80194.1"/>
    <property type="molecule type" value="Genomic_DNA"/>
</dbReference>
<evidence type="ECO:0000313" key="2">
    <source>
        <dbReference type="EMBL" id="RHZ80194.1"/>
    </source>
</evidence>
<protein>
    <submittedName>
        <fullName evidence="2">Uncharacterized protein</fullName>
    </submittedName>
</protein>
<dbReference type="OrthoDB" id="2409328at2759"/>
<evidence type="ECO:0000256" key="1">
    <source>
        <dbReference type="SAM" id="MobiDB-lite"/>
    </source>
</evidence>
<keyword evidence="3" id="KW-1185">Reference proteome</keyword>
<organism evidence="2 3">
    <name type="scientific">Diversispora epigaea</name>
    <dbReference type="NCBI Taxonomy" id="1348612"/>
    <lineage>
        <taxon>Eukaryota</taxon>
        <taxon>Fungi</taxon>
        <taxon>Fungi incertae sedis</taxon>
        <taxon>Mucoromycota</taxon>
        <taxon>Glomeromycotina</taxon>
        <taxon>Glomeromycetes</taxon>
        <taxon>Diversisporales</taxon>
        <taxon>Diversisporaceae</taxon>
        <taxon>Diversispora</taxon>
    </lineage>
</organism>
<gene>
    <name evidence="2" type="ORF">Glove_139g145</name>
</gene>